<reference evidence="1" key="2">
    <citation type="journal article" date="2023" name="Science">
        <title>Genomic signatures of disease resistance in endangered staghorn corals.</title>
        <authorList>
            <person name="Vollmer S.V."/>
            <person name="Selwyn J.D."/>
            <person name="Despard B.A."/>
            <person name="Roesel C.L."/>
        </authorList>
    </citation>
    <scope>NUCLEOTIDE SEQUENCE</scope>
    <source>
        <strain evidence="1">K2</strain>
    </source>
</reference>
<comment type="caution">
    <text evidence="1">The sequence shown here is derived from an EMBL/GenBank/DDBJ whole genome shotgun (WGS) entry which is preliminary data.</text>
</comment>
<dbReference type="AlphaFoldDB" id="A0AAD9QE91"/>
<accession>A0AAD9QE91</accession>
<reference evidence="1" key="1">
    <citation type="journal article" date="2023" name="G3 (Bethesda)">
        <title>Whole genome assembly and annotation of the endangered Caribbean coral Acropora cervicornis.</title>
        <authorList>
            <person name="Selwyn J.D."/>
            <person name="Vollmer S.V."/>
        </authorList>
    </citation>
    <scope>NUCLEOTIDE SEQUENCE</scope>
    <source>
        <strain evidence="1">K2</strain>
    </source>
</reference>
<dbReference type="CDD" id="cd05481">
    <property type="entry name" value="retropepsin_like_LTR_1"/>
    <property type="match status" value="1"/>
</dbReference>
<evidence type="ECO:0000313" key="2">
    <source>
        <dbReference type="Proteomes" id="UP001249851"/>
    </source>
</evidence>
<gene>
    <name evidence="1" type="ORF">P5673_017919</name>
</gene>
<dbReference type="PANTHER" id="PTHR33198">
    <property type="entry name" value="ANK_REP_REGION DOMAIN-CONTAINING PROTEIN-RELATED"/>
    <property type="match status" value="1"/>
</dbReference>
<dbReference type="Proteomes" id="UP001249851">
    <property type="component" value="Unassembled WGS sequence"/>
</dbReference>
<proteinExistence type="predicted"/>
<dbReference type="EMBL" id="JARQWQ010000040">
    <property type="protein sequence ID" value="KAK2559311.1"/>
    <property type="molecule type" value="Genomic_DNA"/>
</dbReference>
<organism evidence="1 2">
    <name type="scientific">Acropora cervicornis</name>
    <name type="common">Staghorn coral</name>
    <dbReference type="NCBI Taxonomy" id="6130"/>
    <lineage>
        <taxon>Eukaryota</taxon>
        <taxon>Metazoa</taxon>
        <taxon>Cnidaria</taxon>
        <taxon>Anthozoa</taxon>
        <taxon>Hexacorallia</taxon>
        <taxon>Scleractinia</taxon>
        <taxon>Astrocoeniina</taxon>
        <taxon>Acroporidae</taxon>
        <taxon>Acropora</taxon>
    </lineage>
</organism>
<evidence type="ECO:0000313" key="1">
    <source>
        <dbReference type="EMBL" id="KAK2559311.1"/>
    </source>
</evidence>
<sequence length="416" mass="47175">MAFLHSLPAVHSLEINDSNAAEKWSEWKEMWEHYIVASKVNKEEGDVQVAALLTAIGPEARKVFKTWNLSATERKDIKGVIELFDNYCNPRKNIPFEHYLFNSWQQEPGESFDRYVTAVRQIADKCAFDAIMPDDFLRDRIIFGIADNKVRERLLREPELNLAKTLDICRASEMSQAQIKVMKEFNPPNVHLQKTRSPQRDSRLLQINFVILVVSAAEVSLLEEEDELPVFQVFKVSPNQSSDSSLVTLKVPSGNFIRFEIDTGARCNVLPIHIYKKATSDCDLKRISPAKSSITSYDGGNIPVLGTVKIQVWRGSFTCLLLCRLVESRRCRPILGKSACEGMGVVEIKDSDVIWRPHTSGGQLFSVEDVMSSSKPFTKEQVIEMFPDVFDEGLGFFEGEYHIRLNDSTKPVQHAS</sequence>
<keyword evidence="2" id="KW-1185">Reference proteome</keyword>
<protein>
    <submittedName>
        <fullName evidence="1">Uncharacterized protein</fullName>
    </submittedName>
</protein>
<name>A0AAD9QE91_ACRCE</name>